<dbReference type="GO" id="GO:0046872">
    <property type="term" value="F:metal ion binding"/>
    <property type="evidence" value="ECO:0007669"/>
    <property type="project" value="UniProtKB-KW"/>
</dbReference>
<evidence type="ECO:0000256" key="3">
    <source>
        <dbReference type="ARBA" id="ARBA00023004"/>
    </source>
</evidence>
<protein>
    <recommendedName>
        <fullName evidence="5">Cytochrome c domain-containing protein</fullName>
    </recommendedName>
</protein>
<proteinExistence type="predicted"/>
<dbReference type="SUPFAM" id="SSF46626">
    <property type="entry name" value="Cytochrome c"/>
    <property type="match status" value="1"/>
</dbReference>
<dbReference type="EMBL" id="CP042914">
    <property type="protein sequence ID" value="QEG40562.1"/>
    <property type="molecule type" value="Genomic_DNA"/>
</dbReference>
<dbReference type="PROSITE" id="PS51007">
    <property type="entry name" value="CYTC"/>
    <property type="match status" value="1"/>
</dbReference>
<keyword evidence="2 4" id="KW-0479">Metal-binding</keyword>
<evidence type="ECO:0000256" key="4">
    <source>
        <dbReference type="PROSITE-ProRule" id="PRU00433"/>
    </source>
</evidence>
<gene>
    <name evidence="6" type="ORF">UC8_25770</name>
</gene>
<reference evidence="6 7" key="1">
    <citation type="submission" date="2019-08" db="EMBL/GenBank/DDBJ databases">
        <title>Deep-cultivation of Planctomycetes and their phenomic and genomic characterization uncovers novel biology.</title>
        <authorList>
            <person name="Wiegand S."/>
            <person name="Jogler M."/>
            <person name="Boedeker C."/>
            <person name="Pinto D."/>
            <person name="Vollmers J."/>
            <person name="Rivas-Marin E."/>
            <person name="Kohn T."/>
            <person name="Peeters S.H."/>
            <person name="Heuer A."/>
            <person name="Rast P."/>
            <person name="Oberbeckmann S."/>
            <person name="Bunk B."/>
            <person name="Jeske O."/>
            <person name="Meyerdierks A."/>
            <person name="Storesund J.E."/>
            <person name="Kallscheuer N."/>
            <person name="Luecker S."/>
            <person name="Lage O.M."/>
            <person name="Pohl T."/>
            <person name="Merkel B.J."/>
            <person name="Hornburger P."/>
            <person name="Mueller R.-W."/>
            <person name="Bruemmer F."/>
            <person name="Labrenz M."/>
            <person name="Spormann A.M."/>
            <person name="Op den Camp H."/>
            <person name="Overmann J."/>
            <person name="Amann R."/>
            <person name="Jetten M.S.M."/>
            <person name="Mascher T."/>
            <person name="Medema M.H."/>
            <person name="Devos D.P."/>
            <person name="Kaster A.-K."/>
            <person name="Ovreas L."/>
            <person name="Rohde M."/>
            <person name="Galperin M.Y."/>
            <person name="Jogler C."/>
        </authorList>
    </citation>
    <scope>NUCLEOTIDE SEQUENCE [LARGE SCALE GENOMIC DNA]</scope>
    <source>
        <strain evidence="6 7">UC8</strain>
    </source>
</reference>
<sequence length="203" mass="22604">MGLPSAVYGCALAVWARAHEKRLRAMRLVQTLRLVVAVNENRFFFTTLKGSTMKWLSCVSLLSVVWFGGCMSDPKSGEGFSLPDGNAEQGRATFTRLQCQACHTVSGVEFEEAAGDAADQMIALGGETTRVRTYGDLVTSIINPSHRFATGYEDEQIKAGEESRMPIYNDKLTVTELTDLVAFLQQHYELKTYPITPYTPYYH</sequence>
<dbReference type="KEGG" id="rul:UC8_25770"/>
<evidence type="ECO:0000313" key="7">
    <source>
        <dbReference type="Proteomes" id="UP000325286"/>
    </source>
</evidence>
<evidence type="ECO:0000259" key="5">
    <source>
        <dbReference type="PROSITE" id="PS51007"/>
    </source>
</evidence>
<evidence type="ECO:0000256" key="2">
    <source>
        <dbReference type="ARBA" id="ARBA00022723"/>
    </source>
</evidence>
<feature type="domain" description="Cytochrome c" evidence="5">
    <location>
        <begin position="85"/>
        <end position="188"/>
    </location>
</feature>
<organism evidence="6 7">
    <name type="scientific">Roseimaritima ulvae</name>
    <dbReference type="NCBI Taxonomy" id="980254"/>
    <lineage>
        <taxon>Bacteria</taxon>
        <taxon>Pseudomonadati</taxon>
        <taxon>Planctomycetota</taxon>
        <taxon>Planctomycetia</taxon>
        <taxon>Pirellulales</taxon>
        <taxon>Pirellulaceae</taxon>
        <taxon>Roseimaritima</taxon>
    </lineage>
</organism>
<dbReference type="Proteomes" id="UP000325286">
    <property type="component" value="Chromosome"/>
</dbReference>
<keyword evidence="7" id="KW-1185">Reference proteome</keyword>
<name>A0A5B9QRI7_9BACT</name>
<dbReference type="GO" id="GO:0009055">
    <property type="term" value="F:electron transfer activity"/>
    <property type="evidence" value="ECO:0007669"/>
    <property type="project" value="InterPro"/>
</dbReference>
<keyword evidence="3 4" id="KW-0408">Iron</keyword>
<dbReference type="GO" id="GO:0020037">
    <property type="term" value="F:heme binding"/>
    <property type="evidence" value="ECO:0007669"/>
    <property type="project" value="InterPro"/>
</dbReference>
<dbReference type="AlphaFoldDB" id="A0A5B9QRI7"/>
<dbReference type="InterPro" id="IPR036909">
    <property type="entry name" value="Cyt_c-like_dom_sf"/>
</dbReference>
<dbReference type="InterPro" id="IPR009056">
    <property type="entry name" value="Cyt_c-like_dom"/>
</dbReference>
<evidence type="ECO:0000256" key="1">
    <source>
        <dbReference type="ARBA" id="ARBA00022617"/>
    </source>
</evidence>
<evidence type="ECO:0000313" key="6">
    <source>
        <dbReference type="EMBL" id="QEG40562.1"/>
    </source>
</evidence>
<accession>A0A5B9QRI7</accession>
<keyword evidence="1 4" id="KW-0349">Heme</keyword>
<dbReference type="Gene3D" id="1.10.760.10">
    <property type="entry name" value="Cytochrome c-like domain"/>
    <property type="match status" value="1"/>
</dbReference>